<keyword evidence="9" id="KW-0807">Transducer</keyword>
<feature type="non-terminal residue" evidence="12">
    <location>
        <position position="70"/>
    </location>
</feature>
<evidence type="ECO:0000256" key="7">
    <source>
        <dbReference type="ARBA" id="ARBA00023136"/>
    </source>
</evidence>
<dbReference type="GO" id="GO:0004995">
    <property type="term" value="F:tachykinin receptor activity"/>
    <property type="evidence" value="ECO:0007669"/>
    <property type="project" value="InterPro"/>
</dbReference>
<dbReference type="HOGENOM" id="CLU_167791_4_0_1"/>
<dbReference type="VEuPathDB" id="VectorBase:ISCW001766"/>
<dbReference type="EMBL" id="DS649700">
    <property type="protein sequence ID" value="EEC02440.1"/>
    <property type="molecule type" value="Genomic_DNA"/>
</dbReference>
<dbReference type="InterPro" id="IPR017452">
    <property type="entry name" value="GPCR_Rhodpsn_7TM"/>
</dbReference>
<keyword evidence="14" id="KW-1185">Reference proteome</keyword>
<dbReference type="Proteomes" id="UP000001555">
    <property type="component" value="Unassembled WGS sequence"/>
</dbReference>
<dbReference type="PROSITE" id="PS50262">
    <property type="entry name" value="G_PROTEIN_RECEP_F1_2"/>
    <property type="match status" value="1"/>
</dbReference>
<dbReference type="GO" id="GO:0005886">
    <property type="term" value="C:plasma membrane"/>
    <property type="evidence" value="ECO:0007669"/>
    <property type="project" value="UniProtKB-SubCell"/>
</dbReference>
<dbReference type="AlphaFoldDB" id="B7P768"/>
<keyword evidence="7 10" id="KW-0472">Membrane</keyword>
<dbReference type="PANTHER" id="PTHR46925">
    <property type="entry name" value="G-PROTEIN COUPLED RECEPTOR TKR-1-RELATED"/>
    <property type="match status" value="1"/>
</dbReference>
<keyword evidence="5 10" id="KW-1133">Transmembrane helix</keyword>
<protein>
    <submittedName>
        <fullName evidence="12 13">Tachykinin receptor, putative</fullName>
    </submittedName>
</protein>
<evidence type="ECO:0000313" key="12">
    <source>
        <dbReference type="EMBL" id="EEC02440.1"/>
    </source>
</evidence>
<dbReference type="OrthoDB" id="5981855at2759"/>
<reference evidence="13" key="2">
    <citation type="submission" date="2020-05" db="UniProtKB">
        <authorList>
            <consortium name="EnsemblMetazoa"/>
        </authorList>
    </citation>
    <scope>IDENTIFICATION</scope>
    <source>
        <strain evidence="13">wikel</strain>
    </source>
</reference>
<sequence>VVKMLFTVVVLFTVSWLPYHIYFIYVFHHPKVAYVDYIQHVYLAMYWLAMSHAMYNPIVYYFMNKRWAPL</sequence>
<evidence type="ECO:0000256" key="9">
    <source>
        <dbReference type="ARBA" id="ARBA00023224"/>
    </source>
</evidence>
<dbReference type="EMBL" id="ABJB010168558">
    <property type="status" value="NOT_ANNOTATED_CDS"/>
    <property type="molecule type" value="Genomic_DNA"/>
</dbReference>
<dbReference type="PRINTS" id="PR00237">
    <property type="entry name" value="GPCRRHODOPSN"/>
</dbReference>
<dbReference type="InterPro" id="IPR001681">
    <property type="entry name" value="Neurokn_rcpt"/>
</dbReference>
<dbReference type="VEuPathDB" id="VectorBase:ISCP_029422"/>
<dbReference type="SUPFAM" id="SSF81321">
    <property type="entry name" value="Family A G protein-coupled receptor-like"/>
    <property type="match status" value="1"/>
</dbReference>
<evidence type="ECO:0000256" key="5">
    <source>
        <dbReference type="ARBA" id="ARBA00022989"/>
    </source>
</evidence>
<name>B7P768_IXOSC</name>
<dbReference type="InterPro" id="IPR000276">
    <property type="entry name" value="GPCR_Rhodpsn"/>
</dbReference>
<feature type="domain" description="G-protein coupled receptors family 1 profile" evidence="11">
    <location>
        <begin position="1"/>
        <end position="60"/>
    </location>
</feature>
<proteinExistence type="inferred from homology"/>
<reference evidence="12 14" key="1">
    <citation type="submission" date="2008-03" db="EMBL/GenBank/DDBJ databases">
        <title>Annotation of Ixodes scapularis.</title>
        <authorList>
            <consortium name="Ixodes scapularis Genome Project Consortium"/>
            <person name="Caler E."/>
            <person name="Hannick L.I."/>
            <person name="Bidwell S."/>
            <person name="Joardar V."/>
            <person name="Thiagarajan M."/>
            <person name="Amedeo P."/>
            <person name="Galinsky K.J."/>
            <person name="Schobel S."/>
            <person name="Inman J."/>
            <person name="Hostetler J."/>
            <person name="Miller J."/>
            <person name="Hammond M."/>
            <person name="Megy K."/>
            <person name="Lawson D."/>
            <person name="Kodira C."/>
            <person name="Sutton G."/>
            <person name="Meyer J."/>
            <person name="Hill C.A."/>
            <person name="Birren B."/>
            <person name="Nene V."/>
            <person name="Collins F."/>
            <person name="Alarcon-Chaidez F."/>
            <person name="Wikel S."/>
            <person name="Strausberg R."/>
        </authorList>
    </citation>
    <scope>NUCLEOTIDE SEQUENCE [LARGE SCALE GENOMIC DNA]</scope>
    <source>
        <strain evidence="14">Wikel</strain>
        <strain evidence="12">Wikel colony</strain>
    </source>
</reference>
<organism>
    <name type="scientific">Ixodes scapularis</name>
    <name type="common">Black-legged tick</name>
    <name type="synonym">Deer tick</name>
    <dbReference type="NCBI Taxonomy" id="6945"/>
    <lineage>
        <taxon>Eukaryota</taxon>
        <taxon>Metazoa</taxon>
        <taxon>Ecdysozoa</taxon>
        <taxon>Arthropoda</taxon>
        <taxon>Chelicerata</taxon>
        <taxon>Arachnida</taxon>
        <taxon>Acari</taxon>
        <taxon>Parasitiformes</taxon>
        <taxon>Ixodida</taxon>
        <taxon>Ixodoidea</taxon>
        <taxon>Ixodidae</taxon>
        <taxon>Ixodinae</taxon>
        <taxon>Ixodes</taxon>
    </lineage>
</organism>
<evidence type="ECO:0000256" key="8">
    <source>
        <dbReference type="ARBA" id="ARBA00023170"/>
    </source>
</evidence>
<keyword evidence="3" id="KW-1003">Cell membrane</keyword>
<gene>
    <name evidence="12" type="ORF">IscW_ISCW001766</name>
</gene>
<keyword evidence="4 10" id="KW-0812">Transmembrane</keyword>
<keyword evidence="8 12" id="KW-0675">Receptor</keyword>
<evidence type="ECO:0000256" key="3">
    <source>
        <dbReference type="ARBA" id="ARBA00022475"/>
    </source>
</evidence>
<evidence type="ECO:0000256" key="10">
    <source>
        <dbReference type="SAM" id="Phobius"/>
    </source>
</evidence>
<evidence type="ECO:0000256" key="4">
    <source>
        <dbReference type="ARBA" id="ARBA00022692"/>
    </source>
</evidence>
<evidence type="ECO:0000313" key="14">
    <source>
        <dbReference type="Proteomes" id="UP000001555"/>
    </source>
</evidence>
<dbReference type="VEuPathDB" id="VectorBase:ISCI001766"/>
<comment type="similarity">
    <text evidence="2">Belongs to the G-protein coupled receptor 1 family.</text>
</comment>
<keyword evidence="6" id="KW-0297">G-protein coupled receptor</keyword>
<evidence type="ECO:0000256" key="6">
    <source>
        <dbReference type="ARBA" id="ARBA00023040"/>
    </source>
</evidence>
<dbReference type="PANTHER" id="PTHR46925:SF2">
    <property type="entry name" value="G-PROTEIN COUPLED RECEPTOR TKR-1-RELATED"/>
    <property type="match status" value="1"/>
</dbReference>
<dbReference type="Pfam" id="PF00001">
    <property type="entry name" value="7tm_1"/>
    <property type="match status" value="1"/>
</dbReference>
<comment type="subcellular location">
    <subcellularLocation>
        <location evidence="1">Cell membrane</location>
        <topology evidence="1">Multi-pass membrane protein</topology>
    </subcellularLocation>
</comment>
<evidence type="ECO:0000259" key="11">
    <source>
        <dbReference type="PROSITE" id="PS50262"/>
    </source>
</evidence>
<feature type="non-terminal residue" evidence="12">
    <location>
        <position position="1"/>
    </location>
</feature>
<dbReference type="Gene3D" id="1.20.1070.10">
    <property type="entry name" value="Rhodopsin 7-helix transmembrane proteins"/>
    <property type="match status" value="1"/>
</dbReference>
<accession>B7P768</accession>
<feature type="transmembrane region" description="Helical" evidence="10">
    <location>
        <begin position="6"/>
        <end position="28"/>
    </location>
</feature>
<evidence type="ECO:0000313" key="13">
    <source>
        <dbReference type="EnsemblMetazoa" id="ISCW001766-PA"/>
    </source>
</evidence>
<feature type="transmembrane region" description="Helical" evidence="10">
    <location>
        <begin position="40"/>
        <end position="63"/>
    </location>
</feature>
<dbReference type="EnsemblMetazoa" id="ISCW001766-RA">
    <property type="protein sequence ID" value="ISCW001766-PA"/>
    <property type="gene ID" value="ISCW001766"/>
</dbReference>
<evidence type="ECO:0000256" key="2">
    <source>
        <dbReference type="ARBA" id="ARBA00010663"/>
    </source>
</evidence>
<evidence type="ECO:0000256" key="1">
    <source>
        <dbReference type="ARBA" id="ARBA00004651"/>
    </source>
</evidence>
<dbReference type="PaxDb" id="6945-B7P768"/>